<keyword evidence="2" id="KW-0812">Transmembrane</keyword>
<evidence type="ECO:0000256" key="2">
    <source>
        <dbReference type="SAM" id="Phobius"/>
    </source>
</evidence>
<feature type="compositionally biased region" description="Low complexity" evidence="1">
    <location>
        <begin position="115"/>
        <end position="126"/>
    </location>
</feature>
<accession>A0A1I5CPG3</accession>
<dbReference type="AlphaFoldDB" id="A0A1I5CPG3"/>
<feature type="region of interest" description="Disordered" evidence="1">
    <location>
        <begin position="115"/>
        <end position="135"/>
    </location>
</feature>
<feature type="transmembrane region" description="Helical" evidence="2">
    <location>
        <begin position="21"/>
        <end position="44"/>
    </location>
</feature>
<name>A0A1I5CPG3_PSUAM</name>
<gene>
    <name evidence="3" type="ORF">SAMN05216207_1023105</name>
</gene>
<keyword evidence="2" id="KW-0472">Membrane</keyword>
<keyword evidence="2" id="KW-1133">Transmembrane helix</keyword>
<evidence type="ECO:0000256" key="1">
    <source>
        <dbReference type="SAM" id="MobiDB-lite"/>
    </source>
</evidence>
<dbReference type="RefSeq" id="WP_143105466.1">
    <property type="nucleotide sequence ID" value="NZ_FOUY01000023.1"/>
</dbReference>
<feature type="transmembrane region" description="Helical" evidence="2">
    <location>
        <begin position="50"/>
        <end position="72"/>
    </location>
</feature>
<evidence type="ECO:0000313" key="4">
    <source>
        <dbReference type="Proteomes" id="UP000199614"/>
    </source>
</evidence>
<proteinExistence type="predicted"/>
<keyword evidence="4" id="KW-1185">Reference proteome</keyword>
<sequence length="135" mass="12898">MPRNRSVAPRPLATTRGGLATTALVLGALGAVCVAAAIGLSVVAPLPLGGLALASVGVVLTLAGLLLGTIDATRGPVRGNRRAVLAAGVSVAGLAGGLIWLAAFVITAVAGPAPTTTVQPPTGTETCAPSSCAAD</sequence>
<feature type="transmembrane region" description="Helical" evidence="2">
    <location>
        <begin position="84"/>
        <end position="110"/>
    </location>
</feature>
<protein>
    <submittedName>
        <fullName evidence="3">Uncharacterized protein</fullName>
    </submittedName>
</protein>
<dbReference type="Proteomes" id="UP000199614">
    <property type="component" value="Unassembled WGS sequence"/>
</dbReference>
<dbReference type="EMBL" id="FOUY01000023">
    <property type="protein sequence ID" value="SFN88889.1"/>
    <property type="molecule type" value="Genomic_DNA"/>
</dbReference>
<organism evidence="3 4">
    <name type="scientific">Pseudonocardia ammonioxydans</name>
    <dbReference type="NCBI Taxonomy" id="260086"/>
    <lineage>
        <taxon>Bacteria</taxon>
        <taxon>Bacillati</taxon>
        <taxon>Actinomycetota</taxon>
        <taxon>Actinomycetes</taxon>
        <taxon>Pseudonocardiales</taxon>
        <taxon>Pseudonocardiaceae</taxon>
        <taxon>Pseudonocardia</taxon>
    </lineage>
</organism>
<evidence type="ECO:0000313" key="3">
    <source>
        <dbReference type="EMBL" id="SFN88889.1"/>
    </source>
</evidence>
<reference evidence="3 4" key="1">
    <citation type="submission" date="2016-10" db="EMBL/GenBank/DDBJ databases">
        <authorList>
            <person name="de Groot N.N."/>
        </authorList>
    </citation>
    <scope>NUCLEOTIDE SEQUENCE [LARGE SCALE GENOMIC DNA]</scope>
    <source>
        <strain evidence="3 4">CGMCC 4.1877</strain>
    </source>
</reference>